<feature type="compositionally biased region" description="Pro residues" evidence="8">
    <location>
        <begin position="1"/>
        <end position="17"/>
    </location>
</feature>
<accession>A0A6A4WYX8</accession>
<keyword evidence="9" id="KW-0812">Transmembrane</keyword>
<proteinExistence type="inferred from homology"/>
<evidence type="ECO:0000256" key="8">
    <source>
        <dbReference type="SAM" id="MobiDB-lite"/>
    </source>
</evidence>
<evidence type="ECO:0000256" key="3">
    <source>
        <dbReference type="ARBA" id="ARBA00004630"/>
    </source>
</evidence>
<dbReference type="Proteomes" id="UP000440578">
    <property type="component" value="Unassembled WGS sequence"/>
</dbReference>
<dbReference type="GO" id="GO:0031902">
    <property type="term" value="C:late endosome membrane"/>
    <property type="evidence" value="ECO:0007669"/>
    <property type="project" value="UniProtKB-SubCell"/>
</dbReference>
<sequence length="160" mass="17217">MDKPTAPPPGFVPPSDAPPSYNQAMGGGVAPHSPYHPQPPAATFVREEAVVFPADTSVQYVAPQQQQYGYVAAHQVHVPVVTTVVPPGPNPTHMICPHCHAEIESTVKTSPSTMAWLSGALIALFGCWMGCCLIPCCMDECMDKEHSCPNCKAFLGKYRR</sequence>
<comment type="caution">
    <text evidence="11">The sequence shown here is derived from an EMBL/GenBank/DDBJ whole genome shotgun (WGS) entry which is preliminary data.</text>
</comment>
<keyword evidence="6" id="KW-0862">Zinc</keyword>
<keyword evidence="12" id="KW-1185">Reference proteome</keyword>
<dbReference type="EMBL" id="VIIS01000440">
    <property type="protein sequence ID" value="KAF0309044.1"/>
    <property type="molecule type" value="Genomic_DNA"/>
</dbReference>
<dbReference type="PANTHER" id="PTHR23292:SF6">
    <property type="entry name" value="FI16602P1-RELATED"/>
    <property type="match status" value="1"/>
</dbReference>
<evidence type="ECO:0000256" key="9">
    <source>
        <dbReference type="SAM" id="Phobius"/>
    </source>
</evidence>
<evidence type="ECO:0000313" key="11">
    <source>
        <dbReference type="EMBL" id="KAF0309044.1"/>
    </source>
</evidence>
<feature type="region of interest" description="Disordered" evidence="8">
    <location>
        <begin position="1"/>
        <end position="36"/>
    </location>
</feature>
<dbReference type="OrthoDB" id="4713066at2759"/>
<comment type="similarity">
    <text evidence="4">Belongs to the CDIP1/LITAF family.</text>
</comment>
<dbReference type="Pfam" id="PF10601">
    <property type="entry name" value="zf-LITAF-like"/>
    <property type="match status" value="1"/>
</dbReference>
<feature type="transmembrane region" description="Helical" evidence="9">
    <location>
        <begin position="114"/>
        <end position="137"/>
    </location>
</feature>
<evidence type="ECO:0000256" key="2">
    <source>
        <dbReference type="ARBA" id="ARBA00004481"/>
    </source>
</evidence>
<gene>
    <name evidence="11" type="primary">litaf</name>
    <name evidence="11" type="ORF">FJT64_019788</name>
</gene>
<dbReference type="InterPro" id="IPR037519">
    <property type="entry name" value="LITAF_fam"/>
</dbReference>
<evidence type="ECO:0000256" key="6">
    <source>
        <dbReference type="ARBA" id="ARBA00022833"/>
    </source>
</evidence>
<keyword evidence="7 9" id="KW-0472">Membrane</keyword>
<reference evidence="11 12" key="1">
    <citation type="submission" date="2019-07" db="EMBL/GenBank/DDBJ databases">
        <title>Draft genome assembly of a fouling barnacle, Amphibalanus amphitrite (Darwin, 1854): The first reference genome for Thecostraca.</title>
        <authorList>
            <person name="Kim W."/>
        </authorList>
    </citation>
    <scope>NUCLEOTIDE SEQUENCE [LARGE SCALE GENOMIC DNA]</scope>
    <source>
        <strain evidence="11">SNU_AA5</strain>
        <tissue evidence="11">Soma without cirri and trophi</tissue>
    </source>
</reference>
<keyword evidence="9" id="KW-1133">Transmembrane helix</keyword>
<dbReference type="PANTHER" id="PTHR23292">
    <property type="entry name" value="LIPOPOLYSACCHARIDE-INDUCED TUMOR NECROSIS FACTOR-ALPHA FACTOR"/>
    <property type="match status" value="1"/>
</dbReference>
<comment type="subcellular location">
    <subcellularLocation>
        <location evidence="2">Endosome membrane</location>
        <topology evidence="2">Peripheral membrane protein</topology>
    </subcellularLocation>
    <subcellularLocation>
        <location evidence="1">Late endosome membrane</location>
    </subcellularLocation>
    <subcellularLocation>
        <location evidence="3">Lysosome membrane</location>
        <topology evidence="3">Peripheral membrane protein</topology>
        <orientation evidence="3">Cytoplasmic side</orientation>
    </subcellularLocation>
</comment>
<organism evidence="11 12">
    <name type="scientific">Amphibalanus amphitrite</name>
    <name type="common">Striped barnacle</name>
    <name type="synonym">Balanus amphitrite</name>
    <dbReference type="NCBI Taxonomy" id="1232801"/>
    <lineage>
        <taxon>Eukaryota</taxon>
        <taxon>Metazoa</taxon>
        <taxon>Ecdysozoa</taxon>
        <taxon>Arthropoda</taxon>
        <taxon>Crustacea</taxon>
        <taxon>Multicrustacea</taxon>
        <taxon>Cirripedia</taxon>
        <taxon>Thoracica</taxon>
        <taxon>Thoracicalcarea</taxon>
        <taxon>Balanomorpha</taxon>
        <taxon>Balanoidea</taxon>
        <taxon>Balanidae</taxon>
        <taxon>Amphibalaninae</taxon>
        <taxon>Amphibalanus</taxon>
    </lineage>
</organism>
<dbReference type="GO" id="GO:0008270">
    <property type="term" value="F:zinc ion binding"/>
    <property type="evidence" value="ECO:0007669"/>
    <property type="project" value="TreeGrafter"/>
</dbReference>
<evidence type="ECO:0000256" key="5">
    <source>
        <dbReference type="ARBA" id="ARBA00022723"/>
    </source>
</evidence>
<dbReference type="SMART" id="SM00714">
    <property type="entry name" value="LITAF"/>
    <property type="match status" value="1"/>
</dbReference>
<evidence type="ECO:0000256" key="7">
    <source>
        <dbReference type="ARBA" id="ARBA00023136"/>
    </source>
</evidence>
<dbReference type="GO" id="GO:0005765">
    <property type="term" value="C:lysosomal membrane"/>
    <property type="evidence" value="ECO:0007669"/>
    <property type="project" value="UniProtKB-SubCell"/>
</dbReference>
<dbReference type="InterPro" id="IPR006629">
    <property type="entry name" value="LITAF"/>
</dbReference>
<keyword evidence="5" id="KW-0479">Metal-binding</keyword>
<dbReference type="PROSITE" id="PS51837">
    <property type="entry name" value="LITAF"/>
    <property type="match status" value="1"/>
</dbReference>
<evidence type="ECO:0000256" key="4">
    <source>
        <dbReference type="ARBA" id="ARBA00005975"/>
    </source>
</evidence>
<evidence type="ECO:0000256" key="1">
    <source>
        <dbReference type="ARBA" id="ARBA00004414"/>
    </source>
</evidence>
<evidence type="ECO:0000259" key="10">
    <source>
        <dbReference type="PROSITE" id="PS51837"/>
    </source>
</evidence>
<evidence type="ECO:0000313" key="12">
    <source>
        <dbReference type="Proteomes" id="UP000440578"/>
    </source>
</evidence>
<feature type="domain" description="LITAF" evidence="10">
    <location>
        <begin position="76"/>
        <end position="160"/>
    </location>
</feature>
<name>A0A6A4WYX8_AMPAM</name>
<dbReference type="AlphaFoldDB" id="A0A6A4WYX8"/>
<protein>
    <submittedName>
        <fullName evidence="11">Lipopolysaccharide-induced tumor necrosis factor-alpha factor</fullName>
    </submittedName>
</protein>